<reference evidence="3" key="1">
    <citation type="submission" date="2021-01" db="EMBL/GenBank/DDBJ databases">
        <authorList>
            <person name="Corre E."/>
            <person name="Pelletier E."/>
            <person name="Niang G."/>
            <person name="Scheremetjew M."/>
            <person name="Finn R."/>
            <person name="Kale V."/>
            <person name="Holt S."/>
            <person name="Cochrane G."/>
            <person name="Meng A."/>
            <person name="Brown T."/>
            <person name="Cohen L."/>
        </authorList>
    </citation>
    <scope>NUCLEOTIDE SEQUENCE</scope>
    <source>
        <strain evidence="3">WS</strain>
    </source>
</reference>
<feature type="coiled-coil region" evidence="1">
    <location>
        <begin position="181"/>
        <end position="236"/>
    </location>
</feature>
<evidence type="ECO:0000313" key="3">
    <source>
        <dbReference type="EMBL" id="CAD9081172.1"/>
    </source>
</evidence>
<dbReference type="InterPro" id="IPR001870">
    <property type="entry name" value="B30.2/SPRY"/>
</dbReference>
<dbReference type="PANTHER" id="PTHR12245">
    <property type="entry name" value="SPRY DOMAIN CONTAINING SOCS BOX PROTEIN"/>
    <property type="match status" value="1"/>
</dbReference>
<dbReference type="InterPro" id="IPR013320">
    <property type="entry name" value="ConA-like_dom_sf"/>
</dbReference>
<gene>
    <name evidence="3" type="ORF">PCOS0759_LOCUS4412</name>
</gene>
<sequence>MSNSAASNDSSTSHSRTMILGKLPFVANISSFISQDGNFNWSLRFQHQHVSQYCYQCTINQSLFEKITAHYQFASPQKFFDLIKGCLFEGKGLKGLGYYFGEHKKRAPDHENMPLILEVTVDLYSLMKFTLILDPVQKPSFVAMEKSLSSHDTLMQSLSPMSHNPSSFSSVQTQQQPGVTLSSIVAEMRQLKLEKEQEKERVHALMKEVDRLKTVIGNMQEEIQTVKKGVRALETNELRRASTARPVSQGHQPINMVRGAQPVPDASALNFSHQYGMNVPQHSSSYHEFKRQVPQQVRPHSMMHTDLKAHLQHGVRFINNKTTIFSEWNRERSHSDLILTNNQKTVRYNGTGNCVSTLGNVLYLEGKHEWVIRIDSVGKFSTILIGIADPSHDLDCKCGSTKSSYGLSVQDGKVYHDGSSRTFTNNRIEAGSVISVILDLINQTLAFRINGEEPVVAYNNVSSPKVPCISLGEVHSQISLQSSGLSY</sequence>
<dbReference type="InterPro" id="IPR050672">
    <property type="entry name" value="FBXO45-Fsn/SPSB_families"/>
</dbReference>
<dbReference type="CDD" id="cd11709">
    <property type="entry name" value="SPRY"/>
    <property type="match status" value="1"/>
</dbReference>
<dbReference type="AlphaFoldDB" id="A0A7S1KPP9"/>
<evidence type="ECO:0000256" key="1">
    <source>
        <dbReference type="SAM" id="Coils"/>
    </source>
</evidence>
<dbReference type="PANTHER" id="PTHR12245:SF5">
    <property type="entry name" value="SPRY DOMAIN-CONTAINING SOCS BOX PROTEIN 3"/>
    <property type="match status" value="1"/>
</dbReference>
<evidence type="ECO:0000259" key="2">
    <source>
        <dbReference type="PROSITE" id="PS50188"/>
    </source>
</evidence>
<dbReference type="InterPro" id="IPR003877">
    <property type="entry name" value="SPRY_dom"/>
</dbReference>
<dbReference type="Pfam" id="PF00622">
    <property type="entry name" value="SPRY"/>
    <property type="match status" value="1"/>
</dbReference>
<proteinExistence type="predicted"/>
<dbReference type="Gene3D" id="2.60.120.920">
    <property type="match status" value="1"/>
</dbReference>
<keyword evidence="1" id="KW-0175">Coiled coil</keyword>
<feature type="domain" description="B30.2/SPRY" evidence="2">
    <location>
        <begin position="306"/>
        <end position="487"/>
    </location>
</feature>
<accession>A0A7S1KPP9</accession>
<dbReference type="SMART" id="SM00449">
    <property type="entry name" value="SPRY"/>
    <property type="match status" value="1"/>
</dbReference>
<dbReference type="EMBL" id="HBGD01005328">
    <property type="protein sequence ID" value="CAD9081172.1"/>
    <property type="molecule type" value="Transcribed_RNA"/>
</dbReference>
<organism evidence="3">
    <name type="scientific">Percolomonas cosmopolitus</name>
    <dbReference type="NCBI Taxonomy" id="63605"/>
    <lineage>
        <taxon>Eukaryota</taxon>
        <taxon>Discoba</taxon>
        <taxon>Heterolobosea</taxon>
        <taxon>Tetramitia</taxon>
        <taxon>Eutetramitia</taxon>
        <taxon>Percolomonadidae</taxon>
        <taxon>Percolomonas</taxon>
    </lineage>
</organism>
<dbReference type="PROSITE" id="PS50188">
    <property type="entry name" value="B302_SPRY"/>
    <property type="match status" value="1"/>
</dbReference>
<protein>
    <recommendedName>
        <fullName evidence="2">B30.2/SPRY domain-containing protein</fullName>
    </recommendedName>
</protein>
<dbReference type="SUPFAM" id="SSF49899">
    <property type="entry name" value="Concanavalin A-like lectins/glucanases"/>
    <property type="match status" value="1"/>
</dbReference>
<name>A0A7S1KPP9_9EUKA</name>
<dbReference type="InterPro" id="IPR043136">
    <property type="entry name" value="B30.2/SPRY_sf"/>
</dbReference>